<keyword evidence="3" id="KW-0843">Virulence</keyword>
<dbReference type="PANTHER" id="PTHR11487:SF0">
    <property type="entry name" value="S-ACYL FATTY ACID SYNTHASE THIOESTERASE, MEDIUM CHAIN"/>
    <property type="match status" value="1"/>
</dbReference>
<evidence type="ECO:0000259" key="5">
    <source>
        <dbReference type="Pfam" id="PF00975"/>
    </source>
</evidence>
<comment type="catalytic activity">
    <reaction evidence="4">
        <text>a fatty acyl-CoA + H2O = a fatty acid + CoA + H(+)</text>
        <dbReference type="Rhea" id="RHEA:16781"/>
        <dbReference type="ChEBI" id="CHEBI:15377"/>
        <dbReference type="ChEBI" id="CHEBI:15378"/>
        <dbReference type="ChEBI" id="CHEBI:28868"/>
        <dbReference type="ChEBI" id="CHEBI:57287"/>
        <dbReference type="ChEBI" id="CHEBI:77636"/>
    </reaction>
</comment>
<evidence type="ECO:0000256" key="2">
    <source>
        <dbReference type="ARBA" id="ARBA00015007"/>
    </source>
</evidence>
<comment type="similarity">
    <text evidence="1">Belongs to the thioesterase family.</text>
</comment>
<dbReference type="SUPFAM" id="SSF53474">
    <property type="entry name" value="alpha/beta-Hydrolases"/>
    <property type="match status" value="1"/>
</dbReference>
<dbReference type="PANTHER" id="PTHR11487">
    <property type="entry name" value="THIOESTERASE"/>
    <property type="match status" value="1"/>
</dbReference>
<dbReference type="Proteomes" id="UP001055200">
    <property type="component" value="Chromosome"/>
</dbReference>
<evidence type="ECO:0000313" key="6">
    <source>
        <dbReference type="EMBL" id="ULN53887.1"/>
    </source>
</evidence>
<dbReference type="InterPro" id="IPR012223">
    <property type="entry name" value="TEII"/>
</dbReference>
<evidence type="ECO:0000256" key="3">
    <source>
        <dbReference type="ARBA" id="ARBA00023026"/>
    </source>
</evidence>
<dbReference type="Gene3D" id="3.40.50.1820">
    <property type="entry name" value="alpha/beta hydrolase"/>
    <property type="match status" value="1"/>
</dbReference>
<name>A0ABY3U561_9MYCO</name>
<evidence type="ECO:0000256" key="4">
    <source>
        <dbReference type="ARBA" id="ARBA00024293"/>
    </source>
</evidence>
<reference evidence="6" key="1">
    <citation type="submission" date="2022-08" db="EMBL/GenBank/DDBJ databases">
        <title>Complete genome sequence of 14 non-tuberculosis mycobacteria type-strains.</title>
        <authorList>
            <person name="Igarashi Y."/>
            <person name="Osugi A."/>
            <person name="Mitarai S."/>
        </authorList>
    </citation>
    <scope>NUCLEOTIDE SEQUENCE</scope>
    <source>
        <strain evidence="6">DSM 45575</strain>
    </source>
</reference>
<accession>A0ABY3U561</accession>
<sequence length="253" mass="26976">MSAVGDVVTTTAGWIKRLPGRGRCPHVGATVIFPHAGGAAVGYRPLAAALAAGGDTYIVQYPGRAERFADPAPATLPEMACELFDAADWSQVGPLRLFGHSMGALVAFEFARVAERRDTAVHTLWASAGPAPSVIAGLPDLPTDDAGLLADLTDMGGTDPRLLADEEFRAMLTDALRGDYRALNRYGRAPGETIRADIHALGGRSDHRVTADMLRAWVQHTRGAFTLSWYDGGHFYLTDHVANVAAQVNDDAR</sequence>
<dbReference type="Pfam" id="PF00975">
    <property type="entry name" value="Thioesterase"/>
    <property type="match status" value="1"/>
</dbReference>
<keyword evidence="7" id="KW-1185">Reference proteome</keyword>
<organism evidence="6 7">
    <name type="scientific">Mycolicibacillus parakoreensis</name>
    <dbReference type="NCBI Taxonomy" id="1069221"/>
    <lineage>
        <taxon>Bacteria</taxon>
        <taxon>Bacillati</taxon>
        <taxon>Actinomycetota</taxon>
        <taxon>Actinomycetes</taxon>
        <taxon>Mycobacteriales</taxon>
        <taxon>Mycobacteriaceae</taxon>
        <taxon>Mycolicibacillus</taxon>
    </lineage>
</organism>
<feature type="domain" description="Thioesterase" evidence="5">
    <location>
        <begin position="31"/>
        <end position="250"/>
    </location>
</feature>
<dbReference type="InterPro" id="IPR029058">
    <property type="entry name" value="AB_hydrolase_fold"/>
</dbReference>
<dbReference type="InterPro" id="IPR001031">
    <property type="entry name" value="Thioesterase"/>
</dbReference>
<evidence type="ECO:0000256" key="1">
    <source>
        <dbReference type="ARBA" id="ARBA00007169"/>
    </source>
</evidence>
<dbReference type="RefSeq" id="WP_240172131.1">
    <property type="nucleotide sequence ID" value="NZ_CP092365.1"/>
</dbReference>
<gene>
    <name evidence="6" type="ORF">MIU77_06210</name>
</gene>
<evidence type="ECO:0000313" key="7">
    <source>
        <dbReference type="Proteomes" id="UP001055200"/>
    </source>
</evidence>
<proteinExistence type="inferred from homology"/>
<protein>
    <recommendedName>
        <fullName evidence="2">Thioesterase TesA</fullName>
    </recommendedName>
</protein>
<keyword evidence="6" id="KW-0378">Hydrolase</keyword>
<dbReference type="GO" id="GO:0016787">
    <property type="term" value="F:hydrolase activity"/>
    <property type="evidence" value="ECO:0007669"/>
    <property type="project" value="UniProtKB-KW"/>
</dbReference>
<dbReference type="EMBL" id="CP092365">
    <property type="protein sequence ID" value="ULN53887.1"/>
    <property type="molecule type" value="Genomic_DNA"/>
</dbReference>